<evidence type="ECO:0000256" key="6">
    <source>
        <dbReference type="ARBA" id="ARBA00022777"/>
    </source>
</evidence>
<gene>
    <name evidence="14" type="ORF">D4764_05G0007640</name>
</gene>
<evidence type="ECO:0000256" key="5">
    <source>
        <dbReference type="ARBA" id="ARBA00022741"/>
    </source>
</evidence>
<evidence type="ECO:0000256" key="3">
    <source>
        <dbReference type="ARBA" id="ARBA00022527"/>
    </source>
</evidence>
<dbReference type="Gene3D" id="3.30.200.20">
    <property type="entry name" value="Phosphorylase Kinase, domain 1"/>
    <property type="match status" value="1"/>
</dbReference>
<comment type="caution">
    <text evidence="14">The sequence shown here is derived from an EMBL/GenBank/DDBJ whole genome shotgun (WGS) entry which is preliminary data.</text>
</comment>
<keyword evidence="5 10" id="KW-0547">Nucleotide-binding</keyword>
<evidence type="ECO:0000256" key="11">
    <source>
        <dbReference type="RuleBase" id="RU000304"/>
    </source>
</evidence>
<dbReference type="GO" id="GO:0007346">
    <property type="term" value="P:regulation of mitotic cell cycle"/>
    <property type="evidence" value="ECO:0007669"/>
    <property type="project" value="TreeGrafter"/>
</dbReference>
<dbReference type="InterPro" id="IPR008271">
    <property type="entry name" value="Ser/Thr_kinase_AS"/>
</dbReference>
<dbReference type="Proteomes" id="UP000324091">
    <property type="component" value="Chromosome 5"/>
</dbReference>
<dbReference type="GO" id="GO:0004674">
    <property type="term" value="F:protein serine/threonine kinase activity"/>
    <property type="evidence" value="ECO:0007669"/>
    <property type="project" value="UniProtKB-KW"/>
</dbReference>
<dbReference type="InterPro" id="IPR000719">
    <property type="entry name" value="Prot_kinase_dom"/>
</dbReference>
<name>A0A5C6MZ96_9TELE</name>
<comment type="catalytic activity">
    <reaction evidence="9">
        <text>L-seryl-[protein] + ATP = O-phospho-L-seryl-[protein] + ADP + H(+)</text>
        <dbReference type="Rhea" id="RHEA:17989"/>
        <dbReference type="Rhea" id="RHEA-COMP:9863"/>
        <dbReference type="Rhea" id="RHEA-COMP:11604"/>
        <dbReference type="ChEBI" id="CHEBI:15378"/>
        <dbReference type="ChEBI" id="CHEBI:29999"/>
        <dbReference type="ChEBI" id="CHEBI:30616"/>
        <dbReference type="ChEBI" id="CHEBI:83421"/>
        <dbReference type="ChEBI" id="CHEBI:456216"/>
        <dbReference type="EC" id="2.7.11.1"/>
    </reaction>
</comment>
<dbReference type="InterPro" id="IPR017441">
    <property type="entry name" value="Protein_kinase_ATP_BS"/>
</dbReference>
<feature type="domain" description="Protein kinase" evidence="13">
    <location>
        <begin position="125"/>
        <end position="387"/>
    </location>
</feature>
<dbReference type="PANTHER" id="PTHR22984:SF11">
    <property type="entry name" value="AURORA KINASE-RELATED"/>
    <property type="match status" value="1"/>
</dbReference>
<evidence type="ECO:0000256" key="12">
    <source>
        <dbReference type="SAM" id="MobiDB-lite"/>
    </source>
</evidence>
<accession>A0A5C6MZ96</accession>
<evidence type="ECO:0000256" key="9">
    <source>
        <dbReference type="ARBA" id="ARBA00048679"/>
    </source>
</evidence>
<dbReference type="PROSITE" id="PS00107">
    <property type="entry name" value="PROTEIN_KINASE_ATP"/>
    <property type="match status" value="1"/>
</dbReference>
<evidence type="ECO:0000256" key="2">
    <source>
        <dbReference type="ARBA" id="ARBA00012513"/>
    </source>
</evidence>
<reference evidence="14 15" key="1">
    <citation type="submission" date="2019-04" db="EMBL/GenBank/DDBJ databases">
        <title>Chromosome genome assembly for Takifugu flavidus.</title>
        <authorList>
            <person name="Xiao S."/>
        </authorList>
    </citation>
    <scope>NUCLEOTIDE SEQUENCE [LARGE SCALE GENOMIC DNA]</scope>
    <source>
        <strain evidence="14">HTHZ2018</strain>
        <tissue evidence="14">Muscle</tissue>
    </source>
</reference>
<sequence length="388" mass="43881">MGNSSHKRKHEESSKSGDSQSETSTSPTTSRGEDGRPVYKKRRVGSECRRTVCNKPTPRVGPKEVSNRGTKRKAQSDLEAPRKRRRTEPVTGPHNVSFPELRPSSTAKPKHVLEPLSREEYEKQYIEDSQLGEGGYGTVYSGYRRHDLFPVAIKHIDKDLVKYQPVVINGEERCVPLEMVLMAMAAGDSVGGNAAVSPLAWTDLDYEVLLIMERPENCMSLFDFNHGQIDEDLAKEFMRQLVEAAIQIHQAGVFHRDLKAENLLLQFSDARLVPRVRVIDLGCGWFVTPGYCSYSGTHCFRPPEVDHRGLYEAGPTTVWQLGCILLQLLSVNTDLFVSRMQHCQNVLAYTIMELKVSEDCKNFLMSCLLVNPDQRITLGQMLCHPWFR</sequence>
<evidence type="ECO:0000256" key="4">
    <source>
        <dbReference type="ARBA" id="ARBA00022679"/>
    </source>
</evidence>
<protein>
    <recommendedName>
        <fullName evidence="2">non-specific serine/threonine protein kinase</fullName>
        <ecNumber evidence="2">2.7.11.1</ecNumber>
    </recommendedName>
</protein>
<dbReference type="GO" id="GO:0005524">
    <property type="term" value="F:ATP binding"/>
    <property type="evidence" value="ECO:0007669"/>
    <property type="project" value="UniProtKB-UniRule"/>
</dbReference>
<keyword evidence="15" id="KW-1185">Reference proteome</keyword>
<dbReference type="PROSITE" id="PS00108">
    <property type="entry name" value="PROTEIN_KINASE_ST"/>
    <property type="match status" value="1"/>
</dbReference>
<evidence type="ECO:0000313" key="15">
    <source>
        <dbReference type="Proteomes" id="UP000324091"/>
    </source>
</evidence>
<feature type="region of interest" description="Disordered" evidence="12">
    <location>
        <begin position="1"/>
        <end position="116"/>
    </location>
</feature>
<keyword evidence="7 10" id="KW-0067">ATP-binding</keyword>
<dbReference type="PANTHER" id="PTHR22984">
    <property type="entry name" value="SERINE/THREONINE-PROTEIN KINASE PIM"/>
    <property type="match status" value="1"/>
</dbReference>
<dbReference type="EMBL" id="RHFK02000018">
    <property type="protein sequence ID" value="TWW60674.1"/>
    <property type="molecule type" value="Genomic_DNA"/>
</dbReference>
<organism evidence="14 15">
    <name type="scientific">Takifugu flavidus</name>
    <name type="common">sansaifugu</name>
    <dbReference type="NCBI Taxonomy" id="433684"/>
    <lineage>
        <taxon>Eukaryota</taxon>
        <taxon>Metazoa</taxon>
        <taxon>Chordata</taxon>
        <taxon>Craniata</taxon>
        <taxon>Vertebrata</taxon>
        <taxon>Euteleostomi</taxon>
        <taxon>Actinopterygii</taxon>
        <taxon>Neopterygii</taxon>
        <taxon>Teleostei</taxon>
        <taxon>Neoteleostei</taxon>
        <taxon>Acanthomorphata</taxon>
        <taxon>Eupercaria</taxon>
        <taxon>Tetraodontiformes</taxon>
        <taxon>Tetradontoidea</taxon>
        <taxon>Tetraodontidae</taxon>
        <taxon>Takifugu</taxon>
    </lineage>
</organism>
<comment type="catalytic activity">
    <reaction evidence="8">
        <text>L-threonyl-[protein] + ATP = O-phospho-L-threonyl-[protein] + ADP + H(+)</text>
        <dbReference type="Rhea" id="RHEA:46608"/>
        <dbReference type="Rhea" id="RHEA-COMP:11060"/>
        <dbReference type="Rhea" id="RHEA-COMP:11605"/>
        <dbReference type="ChEBI" id="CHEBI:15378"/>
        <dbReference type="ChEBI" id="CHEBI:30013"/>
        <dbReference type="ChEBI" id="CHEBI:30616"/>
        <dbReference type="ChEBI" id="CHEBI:61977"/>
        <dbReference type="ChEBI" id="CHEBI:456216"/>
        <dbReference type="EC" id="2.7.11.1"/>
    </reaction>
</comment>
<evidence type="ECO:0000256" key="1">
    <source>
        <dbReference type="ARBA" id="ARBA00005505"/>
    </source>
</evidence>
<comment type="similarity">
    <text evidence="1">Belongs to the protein kinase superfamily. CAMK Ser/Thr protein kinase family. PIM subfamily.</text>
</comment>
<keyword evidence="6 14" id="KW-0418">Kinase</keyword>
<dbReference type="SMART" id="SM00220">
    <property type="entry name" value="S_TKc"/>
    <property type="match status" value="1"/>
</dbReference>
<dbReference type="Gene3D" id="1.10.510.10">
    <property type="entry name" value="Transferase(Phosphotransferase) domain 1"/>
    <property type="match status" value="1"/>
</dbReference>
<dbReference type="GO" id="GO:0005737">
    <property type="term" value="C:cytoplasm"/>
    <property type="evidence" value="ECO:0007669"/>
    <property type="project" value="TreeGrafter"/>
</dbReference>
<dbReference type="Pfam" id="PF00069">
    <property type="entry name" value="Pkinase"/>
    <property type="match status" value="1"/>
</dbReference>
<evidence type="ECO:0000313" key="14">
    <source>
        <dbReference type="EMBL" id="TWW60674.1"/>
    </source>
</evidence>
<evidence type="ECO:0000256" key="7">
    <source>
        <dbReference type="ARBA" id="ARBA00022840"/>
    </source>
</evidence>
<evidence type="ECO:0000256" key="8">
    <source>
        <dbReference type="ARBA" id="ARBA00047899"/>
    </source>
</evidence>
<dbReference type="AlphaFoldDB" id="A0A5C6MZ96"/>
<evidence type="ECO:0000256" key="10">
    <source>
        <dbReference type="PROSITE-ProRule" id="PRU10141"/>
    </source>
</evidence>
<feature type="compositionally biased region" description="Low complexity" evidence="12">
    <location>
        <begin position="19"/>
        <end position="30"/>
    </location>
</feature>
<dbReference type="PROSITE" id="PS50011">
    <property type="entry name" value="PROTEIN_KINASE_DOM"/>
    <property type="match status" value="1"/>
</dbReference>
<feature type="binding site" evidence="10">
    <location>
        <position position="154"/>
    </location>
    <ligand>
        <name>ATP</name>
        <dbReference type="ChEBI" id="CHEBI:30616"/>
    </ligand>
</feature>
<dbReference type="GO" id="GO:0043066">
    <property type="term" value="P:negative regulation of apoptotic process"/>
    <property type="evidence" value="ECO:0007669"/>
    <property type="project" value="TreeGrafter"/>
</dbReference>
<keyword evidence="3 11" id="KW-0723">Serine/threonine-protein kinase</keyword>
<proteinExistence type="inferred from homology"/>
<evidence type="ECO:0000259" key="13">
    <source>
        <dbReference type="PROSITE" id="PS50011"/>
    </source>
</evidence>
<dbReference type="InterPro" id="IPR051138">
    <property type="entry name" value="PIM_Ser/Thr_kinase"/>
</dbReference>
<keyword evidence="4" id="KW-0808">Transferase</keyword>
<dbReference type="SUPFAM" id="SSF56112">
    <property type="entry name" value="Protein kinase-like (PK-like)"/>
    <property type="match status" value="1"/>
</dbReference>
<dbReference type="InterPro" id="IPR011009">
    <property type="entry name" value="Kinase-like_dom_sf"/>
</dbReference>
<dbReference type="EC" id="2.7.11.1" evidence="2"/>